<sequence>GNTRDELPEVLIGTCRLNHMDASKAFAVNA</sequence>
<protein>
    <submittedName>
        <fullName evidence="1">Uncharacterized protein</fullName>
    </submittedName>
</protein>
<reference evidence="1 2" key="2">
    <citation type="journal article" date="2017" name="Front. Plant Sci.">
        <title>Gene Classification and Mining of Molecular Markers Useful in Red Clover (Trifolium pratense) Breeding.</title>
        <authorList>
            <person name="Istvanek J."/>
            <person name="Dluhosova J."/>
            <person name="Dluhos P."/>
            <person name="Patkova L."/>
            <person name="Nedelnik J."/>
            <person name="Repkova J."/>
        </authorList>
    </citation>
    <scope>NUCLEOTIDE SEQUENCE [LARGE SCALE GENOMIC DNA]</scope>
    <source>
        <strain evidence="2">cv. Tatra</strain>
        <tissue evidence="1">Young leaves</tissue>
    </source>
</reference>
<organism evidence="1 2">
    <name type="scientific">Trifolium pratense</name>
    <name type="common">Red clover</name>
    <dbReference type="NCBI Taxonomy" id="57577"/>
    <lineage>
        <taxon>Eukaryota</taxon>
        <taxon>Viridiplantae</taxon>
        <taxon>Streptophyta</taxon>
        <taxon>Embryophyta</taxon>
        <taxon>Tracheophyta</taxon>
        <taxon>Spermatophyta</taxon>
        <taxon>Magnoliopsida</taxon>
        <taxon>eudicotyledons</taxon>
        <taxon>Gunneridae</taxon>
        <taxon>Pentapetalae</taxon>
        <taxon>rosids</taxon>
        <taxon>fabids</taxon>
        <taxon>Fabales</taxon>
        <taxon>Fabaceae</taxon>
        <taxon>Papilionoideae</taxon>
        <taxon>50 kb inversion clade</taxon>
        <taxon>NPAAA clade</taxon>
        <taxon>Hologalegina</taxon>
        <taxon>IRL clade</taxon>
        <taxon>Trifolieae</taxon>
        <taxon>Trifolium</taxon>
    </lineage>
</organism>
<proteinExistence type="predicted"/>
<gene>
    <name evidence="1" type="ORF">L195_g062824</name>
</gene>
<feature type="non-terminal residue" evidence="1">
    <location>
        <position position="1"/>
    </location>
</feature>
<name>A0A2K3KHY2_TRIPR</name>
<dbReference type="Proteomes" id="UP000236291">
    <property type="component" value="Unassembled WGS sequence"/>
</dbReference>
<dbReference type="EMBL" id="ASHM01186518">
    <property type="protein sequence ID" value="PNX65895.1"/>
    <property type="molecule type" value="Genomic_DNA"/>
</dbReference>
<evidence type="ECO:0000313" key="2">
    <source>
        <dbReference type="Proteomes" id="UP000236291"/>
    </source>
</evidence>
<comment type="caution">
    <text evidence="1">The sequence shown here is derived from an EMBL/GenBank/DDBJ whole genome shotgun (WGS) entry which is preliminary data.</text>
</comment>
<accession>A0A2K3KHY2</accession>
<dbReference type="AlphaFoldDB" id="A0A2K3KHY2"/>
<evidence type="ECO:0000313" key="1">
    <source>
        <dbReference type="EMBL" id="PNX65895.1"/>
    </source>
</evidence>
<reference evidence="1 2" key="1">
    <citation type="journal article" date="2014" name="Am. J. Bot.">
        <title>Genome assembly and annotation for red clover (Trifolium pratense; Fabaceae).</title>
        <authorList>
            <person name="Istvanek J."/>
            <person name="Jaros M."/>
            <person name="Krenek A."/>
            <person name="Repkova J."/>
        </authorList>
    </citation>
    <scope>NUCLEOTIDE SEQUENCE [LARGE SCALE GENOMIC DNA]</scope>
    <source>
        <strain evidence="2">cv. Tatra</strain>
        <tissue evidence="1">Young leaves</tissue>
    </source>
</reference>